<gene>
    <name evidence="2" type="ORF">GUJ93_ZPchr0006g45574</name>
</gene>
<protein>
    <submittedName>
        <fullName evidence="2">Uncharacterized protein</fullName>
    </submittedName>
</protein>
<feature type="region of interest" description="Disordered" evidence="1">
    <location>
        <begin position="68"/>
        <end position="108"/>
    </location>
</feature>
<name>A0A8J5SDF7_ZIZPA</name>
<feature type="region of interest" description="Disordered" evidence="1">
    <location>
        <begin position="1"/>
        <end position="40"/>
    </location>
</feature>
<evidence type="ECO:0000313" key="3">
    <source>
        <dbReference type="Proteomes" id="UP000729402"/>
    </source>
</evidence>
<dbReference type="AlphaFoldDB" id="A0A8J5SDF7"/>
<reference evidence="2" key="1">
    <citation type="journal article" date="2021" name="bioRxiv">
        <title>Whole Genome Assembly and Annotation of Northern Wild Rice, Zizania palustris L., Supports a Whole Genome Duplication in the Zizania Genus.</title>
        <authorList>
            <person name="Haas M."/>
            <person name="Kono T."/>
            <person name="Macchietto M."/>
            <person name="Millas R."/>
            <person name="McGilp L."/>
            <person name="Shao M."/>
            <person name="Duquette J."/>
            <person name="Hirsch C.N."/>
            <person name="Kimball J."/>
        </authorList>
    </citation>
    <scope>NUCLEOTIDE SEQUENCE</scope>
    <source>
        <tissue evidence="2">Fresh leaf tissue</tissue>
    </source>
</reference>
<organism evidence="2 3">
    <name type="scientific">Zizania palustris</name>
    <name type="common">Northern wild rice</name>
    <dbReference type="NCBI Taxonomy" id="103762"/>
    <lineage>
        <taxon>Eukaryota</taxon>
        <taxon>Viridiplantae</taxon>
        <taxon>Streptophyta</taxon>
        <taxon>Embryophyta</taxon>
        <taxon>Tracheophyta</taxon>
        <taxon>Spermatophyta</taxon>
        <taxon>Magnoliopsida</taxon>
        <taxon>Liliopsida</taxon>
        <taxon>Poales</taxon>
        <taxon>Poaceae</taxon>
        <taxon>BOP clade</taxon>
        <taxon>Oryzoideae</taxon>
        <taxon>Oryzeae</taxon>
        <taxon>Zizaniinae</taxon>
        <taxon>Zizania</taxon>
    </lineage>
</organism>
<keyword evidence="3" id="KW-1185">Reference proteome</keyword>
<feature type="compositionally biased region" description="Polar residues" evidence="1">
    <location>
        <begin position="98"/>
        <end position="108"/>
    </location>
</feature>
<dbReference type="Proteomes" id="UP000729402">
    <property type="component" value="Unassembled WGS sequence"/>
</dbReference>
<proteinExistence type="predicted"/>
<comment type="caution">
    <text evidence="2">The sequence shown here is derived from an EMBL/GenBank/DDBJ whole genome shotgun (WGS) entry which is preliminary data.</text>
</comment>
<accession>A0A8J5SDF7</accession>
<evidence type="ECO:0000313" key="2">
    <source>
        <dbReference type="EMBL" id="KAG8069823.1"/>
    </source>
</evidence>
<sequence>MADWRNKAWRPRPPHRPSNTWRAGGLGGRGAGRNSNRPARVQEVGVVIPPTDSAKMGEAVLVANAKGDDADSVSNWERAVKPTPPSEIMGNPQKVISEPSSEFDTSSLGVEKKEGCNLGFC</sequence>
<dbReference type="EMBL" id="JAAALK010000283">
    <property type="protein sequence ID" value="KAG8069823.1"/>
    <property type="molecule type" value="Genomic_DNA"/>
</dbReference>
<evidence type="ECO:0000256" key="1">
    <source>
        <dbReference type="SAM" id="MobiDB-lite"/>
    </source>
</evidence>
<reference evidence="2" key="2">
    <citation type="submission" date="2021-02" db="EMBL/GenBank/DDBJ databases">
        <authorList>
            <person name="Kimball J.A."/>
            <person name="Haas M.W."/>
            <person name="Macchietto M."/>
            <person name="Kono T."/>
            <person name="Duquette J."/>
            <person name="Shao M."/>
        </authorList>
    </citation>
    <scope>NUCLEOTIDE SEQUENCE</scope>
    <source>
        <tissue evidence="2">Fresh leaf tissue</tissue>
    </source>
</reference>